<dbReference type="RefSeq" id="WP_343841629.1">
    <property type="nucleotide sequence ID" value="NZ_BAAADO010000005.1"/>
</dbReference>
<keyword evidence="1" id="KW-1133">Transmembrane helix</keyword>
<evidence type="ECO:0000313" key="3">
    <source>
        <dbReference type="Proteomes" id="UP001500880"/>
    </source>
</evidence>
<gene>
    <name evidence="2" type="ORF">GCM10008986_24960</name>
</gene>
<accession>A0ABP3LEL3</accession>
<dbReference type="EMBL" id="BAAADO010000005">
    <property type="protein sequence ID" value="GAA0496999.1"/>
    <property type="molecule type" value="Genomic_DNA"/>
</dbReference>
<keyword evidence="1" id="KW-0472">Membrane</keyword>
<evidence type="ECO:0000256" key="1">
    <source>
        <dbReference type="SAM" id="Phobius"/>
    </source>
</evidence>
<organism evidence="2 3">
    <name type="scientific">Salinibacillus aidingensis</name>
    <dbReference type="NCBI Taxonomy" id="237684"/>
    <lineage>
        <taxon>Bacteria</taxon>
        <taxon>Bacillati</taxon>
        <taxon>Bacillota</taxon>
        <taxon>Bacilli</taxon>
        <taxon>Bacillales</taxon>
        <taxon>Bacillaceae</taxon>
        <taxon>Salinibacillus</taxon>
    </lineage>
</organism>
<keyword evidence="3" id="KW-1185">Reference proteome</keyword>
<reference evidence="3" key="1">
    <citation type="journal article" date="2019" name="Int. J. Syst. Evol. Microbiol.">
        <title>The Global Catalogue of Microorganisms (GCM) 10K type strain sequencing project: providing services to taxonomists for standard genome sequencing and annotation.</title>
        <authorList>
            <consortium name="The Broad Institute Genomics Platform"/>
            <consortium name="The Broad Institute Genome Sequencing Center for Infectious Disease"/>
            <person name="Wu L."/>
            <person name="Ma J."/>
        </authorList>
    </citation>
    <scope>NUCLEOTIDE SEQUENCE [LARGE SCALE GENOMIC DNA]</scope>
    <source>
        <strain evidence="3">JCM 12389</strain>
    </source>
</reference>
<sequence length="78" mass="9005">MSNKEIPNEIQNKLDEFHVEVPELPMKSSKLERLPNWIYGPARDPLEILGISGNSIGRLVFYPLAFVLLLFFTPIFFI</sequence>
<protein>
    <submittedName>
        <fullName evidence="2">Uncharacterized protein</fullName>
    </submittedName>
</protein>
<evidence type="ECO:0000313" key="2">
    <source>
        <dbReference type="EMBL" id="GAA0496999.1"/>
    </source>
</evidence>
<proteinExistence type="predicted"/>
<comment type="caution">
    <text evidence="2">The sequence shown here is derived from an EMBL/GenBank/DDBJ whole genome shotgun (WGS) entry which is preliminary data.</text>
</comment>
<dbReference type="Proteomes" id="UP001500880">
    <property type="component" value="Unassembled WGS sequence"/>
</dbReference>
<feature type="transmembrane region" description="Helical" evidence="1">
    <location>
        <begin position="59"/>
        <end position="77"/>
    </location>
</feature>
<name>A0ABP3LEL3_9BACI</name>
<keyword evidence="1" id="KW-0812">Transmembrane</keyword>